<proteinExistence type="predicted"/>
<evidence type="ECO:0000313" key="2">
    <source>
        <dbReference type="Proteomes" id="UP001140011"/>
    </source>
</evidence>
<dbReference type="GO" id="GO:0051225">
    <property type="term" value="P:spindle assembly"/>
    <property type="evidence" value="ECO:0007669"/>
    <property type="project" value="InterPro"/>
</dbReference>
<sequence length="269" mass="29268">MNTSAWTGTIADIERRVLWANASEQIAPLRAVHRRFLELQDLLHAAERHGDPPAKRGVLLGQALALKLSPPESGGGIYSADVGQISASHRSSIGDIGAVCTHLEQKSDSVLGIPGLSLLPTYPSEYDIEAEQCLLLRAHSQLVAELVSEAELLSALCQHNKSHPIYDVACGLESYFGGLIDSLTLKLKLVSAEMYQALYTPAVVQATARLRAILDAKQASLAKEHAKLNERLAIYRDAGSEFQEIASAYARVLKETDHIRQDIARVSQL</sequence>
<organism evidence="1 2">
    <name type="scientific">Coemansia pectinata</name>
    <dbReference type="NCBI Taxonomy" id="1052879"/>
    <lineage>
        <taxon>Eukaryota</taxon>
        <taxon>Fungi</taxon>
        <taxon>Fungi incertae sedis</taxon>
        <taxon>Zoopagomycota</taxon>
        <taxon>Kickxellomycotina</taxon>
        <taxon>Kickxellomycetes</taxon>
        <taxon>Kickxellales</taxon>
        <taxon>Kickxellaceae</taxon>
        <taxon>Coemansia</taxon>
    </lineage>
</organism>
<dbReference type="GO" id="GO:0070652">
    <property type="term" value="C:HAUS complex"/>
    <property type="evidence" value="ECO:0007669"/>
    <property type="project" value="InterPro"/>
</dbReference>
<dbReference type="EMBL" id="JANBUH010000034">
    <property type="protein sequence ID" value="KAJ2756161.1"/>
    <property type="molecule type" value="Genomic_DNA"/>
</dbReference>
<dbReference type="AlphaFoldDB" id="A0A9W8GYD9"/>
<dbReference type="OrthoDB" id="66964at2759"/>
<comment type="caution">
    <text evidence="1">The sequence shown here is derived from an EMBL/GenBank/DDBJ whole genome shotgun (WGS) entry which is preliminary data.</text>
</comment>
<dbReference type="InterPro" id="IPR029327">
    <property type="entry name" value="HAUS4"/>
</dbReference>
<reference evidence="1" key="1">
    <citation type="submission" date="2022-07" db="EMBL/GenBank/DDBJ databases">
        <title>Phylogenomic reconstructions and comparative analyses of Kickxellomycotina fungi.</title>
        <authorList>
            <person name="Reynolds N.K."/>
            <person name="Stajich J.E."/>
            <person name="Barry K."/>
            <person name="Grigoriev I.V."/>
            <person name="Crous P."/>
            <person name="Smith M.E."/>
        </authorList>
    </citation>
    <scope>NUCLEOTIDE SEQUENCE</scope>
    <source>
        <strain evidence="1">BCRC 34297</strain>
    </source>
</reference>
<dbReference type="Proteomes" id="UP001140011">
    <property type="component" value="Unassembled WGS sequence"/>
</dbReference>
<evidence type="ECO:0000313" key="1">
    <source>
        <dbReference type="EMBL" id="KAJ2756161.1"/>
    </source>
</evidence>
<gene>
    <name evidence="1" type="ORF">GGI19_001052</name>
</gene>
<dbReference type="Pfam" id="PF14735">
    <property type="entry name" value="HAUS4"/>
    <property type="match status" value="1"/>
</dbReference>
<name>A0A9W8GYD9_9FUNG</name>
<keyword evidence="2" id="KW-1185">Reference proteome</keyword>
<accession>A0A9W8GYD9</accession>
<protein>
    <submittedName>
        <fullName evidence="1">Uncharacterized protein</fullName>
    </submittedName>
</protein>